<dbReference type="Gene3D" id="3.20.20.140">
    <property type="entry name" value="Metal-dependent hydrolases"/>
    <property type="match status" value="1"/>
</dbReference>
<dbReference type="EMBL" id="JAUDDZ010000009">
    <property type="protein sequence ID" value="MDM8275288.1"/>
    <property type="molecule type" value="Genomic_DNA"/>
</dbReference>
<accession>A0ABT7V9V3</accession>
<dbReference type="PANTHER" id="PTHR36928">
    <property type="entry name" value="PHOSPHATASE YCDX-RELATED"/>
    <property type="match status" value="1"/>
</dbReference>
<dbReference type="Proteomes" id="UP001529421">
    <property type="component" value="Unassembled WGS sequence"/>
</dbReference>
<name>A0ABT7V9V3_9ACTN</name>
<evidence type="ECO:0000313" key="3">
    <source>
        <dbReference type="Proteomes" id="UP001529421"/>
    </source>
</evidence>
<sequence length="268" mass="29434">MSYTIATDIHTHTLFSRHAYSTIAENVAAARAAGLTLLGSADHFSSMLFPEQDIRNFQFFYNQGVWPREWDGVTLLRGAEADIVSLSGGLFGQDIHCSESIVGKRFLCERTLYDRVVESLDYLVASVHNGEFAEGASIRQTTEMYVRVLQNPKVFVLGHTGRSGIPYDLDEVLGCAKELGKLIEINNHSLESAGRHHRACREIAVRCAELGVGICVSSDAHVAPAIGKFPHAQDLLDEVHFPEELVMNRSRETLLASLTASGVASFAE</sequence>
<dbReference type="InterPro" id="IPR050243">
    <property type="entry name" value="PHP_phosphatase"/>
</dbReference>
<comment type="caution">
    <text evidence="2">The sequence shown here is derived from an EMBL/GenBank/DDBJ whole genome shotgun (WGS) entry which is preliminary data.</text>
</comment>
<gene>
    <name evidence="2" type="ORF">QUW28_07265</name>
</gene>
<keyword evidence="3" id="KW-1185">Reference proteome</keyword>
<dbReference type="RefSeq" id="WP_289545289.1">
    <property type="nucleotide sequence ID" value="NZ_JAUDDZ010000009.1"/>
</dbReference>
<reference evidence="3" key="1">
    <citation type="submission" date="2023-06" db="EMBL/GenBank/DDBJ databases">
        <title>Identification and characterization of horizontal gene transfer across gut microbiota members of farm animals based on homology search.</title>
        <authorList>
            <person name="Zeman M."/>
            <person name="Kubasova T."/>
            <person name="Jahodarova E."/>
            <person name="Nykrynova M."/>
            <person name="Rychlik I."/>
        </authorList>
    </citation>
    <scope>NUCLEOTIDE SEQUENCE [LARGE SCALE GENOMIC DNA]</scope>
    <source>
        <strain evidence="3">154_Feed</strain>
    </source>
</reference>
<reference evidence="2 3" key="2">
    <citation type="submission" date="2023-06" db="EMBL/GenBank/DDBJ databases">
        <authorList>
            <person name="Zeman M."/>
            <person name="Kubasova T."/>
            <person name="Jahodarova E."/>
            <person name="Nykrynova M."/>
            <person name="Rychlik I."/>
        </authorList>
    </citation>
    <scope>NUCLEOTIDE SEQUENCE [LARGE SCALE GENOMIC DNA]</scope>
    <source>
        <strain evidence="2 3">154_Feed</strain>
    </source>
</reference>
<evidence type="ECO:0000259" key="1">
    <source>
        <dbReference type="Pfam" id="PF02811"/>
    </source>
</evidence>
<dbReference type="CDD" id="cd07437">
    <property type="entry name" value="PHP_HisPPase_Ycdx_like"/>
    <property type="match status" value="1"/>
</dbReference>
<feature type="domain" description="PHP" evidence="1">
    <location>
        <begin position="8"/>
        <end position="184"/>
    </location>
</feature>
<protein>
    <submittedName>
        <fullName evidence="2">Phosphatase</fullName>
    </submittedName>
</protein>
<dbReference type="PANTHER" id="PTHR36928:SF1">
    <property type="entry name" value="PHOSPHATASE YCDX-RELATED"/>
    <property type="match status" value="1"/>
</dbReference>
<organism evidence="2 3">
    <name type="scientific">Enorma phocaeensis</name>
    <dbReference type="NCBI Taxonomy" id="1871019"/>
    <lineage>
        <taxon>Bacteria</taxon>
        <taxon>Bacillati</taxon>
        <taxon>Actinomycetota</taxon>
        <taxon>Coriobacteriia</taxon>
        <taxon>Coriobacteriales</taxon>
        <taxon>Coriobacteriaceae</taxon>
        <taxon>Enorma</taxon>
    </lineage>
</organism>
<dbReference type="SUPFAM" id="SSF89550">
    <property type="entry name" value="PHP domain-like"/>
    <property type="match status" value="1"/>
</dbReference>
<dbReference type="InterPro" id="IPR016195">
    <property type="entry name" value="Pol/histidinol_Pase-like"/>
</dbReference>
<evidence type="ECO:0000313" key="2">
    <source>
        <dbReference type="EMBL" id="MDM8275288.1"/>
    </source>
</evidence>
<dbReference type="Pfam" id="PF02811">
    <property type="entry name" value="PHP"/>
    <property type="match status" value="1"/>
</dbReference>
<proteinExistence type="predicted"/>
<dbReference type="InterPro" id="IPR004013">
    <property type="entry name" value="PHP_dom"/>
</dbReference>